<protein>
    <submittedName>
        <fullName evidence="1">Uncharacterized protein</fullName>
    </submittedName>
</protein>
<dbReference type="EMBL" id="CCKQ01013055">
    <property type="protein sequence ID" value="CDW84679.1"/>
    <property type="molecule type" value="Genomic_DNA"/>
</dbReference>
<gene>
    <name evidence="1" type="primary">Contig8471.g9042</name>
    <name evidence="1" type="ORF">STYLEM_13745</name>
</gene>
<reference evidence="1 2" key="1">
    <citation type="submission" date="2014-06" db="EMBL/GenBank/DDBJ databases">
        <authorList>
            <person name="Swart Estienne"/>
        </authorList>
    </citation>
    <scope>NUCLEOTIDE SEQUENCE [LARGE SCALE GENOMIC DNA]</scope>
    <source>
        <strain evidence="1 2">130c</strain>
    </source>
</reference>
<organism evidence="1 2">
    <name type="scientific">Stylonychia lemnae</name>
    <name type="common">Ciliate</name>
    <dbReference type="NCBI Taxonomy" id="5949"/>
    <lineage>
        <taxon>Eukaryota</taxon>
        <taxon>Sar</taxon>
        <taxon>Alveolata</taxon>
        <taxon>Ciliophora</taxon>
        <taxon>Intramacronucleata</taxon>
        <taxon>Spirotrichea</taxon>
        <taxon>Stichotrichia</taxon>
        <taxon>Sporadotrichida</taxon>
        <taxon>Oxytrichidae</taxon>
        <taxon>Stylonychinae</taxon>
        <taxon>Stylonychia</taxon>
    </lineage>
</organism>
<keyword evidence="2" id="KW-1185">Reference proteome</keyword>
<name>A0A078AR32_STYLE</name>
<evidence type="ECO:0000313" key="1">
    <source>
        <dbReference type="EMBL" id="CDW84679.1"/>
    </source>
</evidence>
<sequence length="210" mass="23818">MQKTIQSLNLDIYLKPPQTNVWDSQSQGGTRENPFNDFQDTLTRMALKVDTYSQNIKLNIQPLYCQDSSDCFRDTNEKAIIKSKIGDRLTIQVGQGLTLKNIIIDSLDSMIDFTSDDSCLRNLEDCCMIDPLTLQIKDVDPSTNICQDKKPYQTEECNIPIGSYIFKFDISATTVLLTPPTLKFDKLIPMEAISKLLIQFLIDLHLAEPS</sequence>
<evidence type="ECO:0000313" key="2">
    <source>
        <dbReference type="Proteomes" id="UP000039865"/>
    </source>
</evidence>
<proteinExistence type="predicted"/>
<dbReference type="AlphaFoldDB" id="A0A078AR32"/>
<dbReference type="InParanoid" id="A0A078AR32"/>
<accession>A0A078AR32</accession>
<dbReference type="Proteomes" id="UP000039865">
    <property type="component" value="Unassembled WGS sequence"/>
</dbReference>